<keyword evidence="2" id="KW-0812">Transmembrane</keyword>
<feature type="compositionally biased region" description="Basic and acidic residues" evidence="1">
    <location>
        <begin position="128"/>
        <end position="138"/>
    </location>
</feature>
<keyword evidence="2" id="KW-1133">Transmembrane helix</keyword>
<evidence type="ECO:0000256" key="1">
    <source>
        <dbReference type="SAM" id="MobiDB-lite"/>
    </source>
</evidence>
<dbReference type="EMBL" id="SPLM01000110">
    <property type="protein sequence ID" value="TMW58803.1"/>
    <property type="molecule type" value="Genomic_DNA"/>
</dbReference>
<gene>
    <name evidence="4" type="ORF">Poli38472_006948</name>
</gene>
<accession>A0A8K1C9B8</accession>
<dbReference type="Proteomes" id="UP000794436">
    <property type="component" value="Unassembled WGS sequence"/>
</dbReference>
<proteinExistence type="predicted"/>
<evidence type="ECO:0000256" key="3">
    <source>
        <dbReference type="SAM" id="SignalP"/>
    </source>
</evidence>
<protein>
    <submittedName>
        <fullName evidence="4">Uncharacterized protein</fullName>
    </submittedName>
</protein>
<name>A0A8K1C9B8_PYTOL</name>
<evidence type="ECO:0000256" key="2">
    <source>
        <dbReference type="SAM" id="Phobius"/>
    </source>
</evidence>
<sequence>MSRSAGRLVLMLVLVAVFMLSVCVSASTEMRPSGARVTSLRRVEAVTVFSEDSITTTEEETTSSLVEEETESASSTTHEEETAASTTHETEETARPKKKKETTHVEEESSASTEADEDVSGGNASTKTEGEDAKETSHAKGPSTASFTGPLIAGVVAIVLIGAVVAFKNRPSNQ</sequence>
<feature type="chain" id="PRO_5035440937" evidence="3">
    <location>
        <begin position="27"/>
        <end position="174"/>
    </location>
</feature>
<feature type="region of interest" description="Disordered" evidence="1">
    <location>
        <begin position="51"/>
        <end position="149"/>
    </location>
</feature>
<organism evidence="4 5">
    <name type="scientific">Pythium oligandrum</name>
    <name type="common">Mycoparasitic fungus</name>
    <dbReference type="NCBI Taxonomy" id="41045"/>
    <lineage>
        <taxon>Eukaryota</taxon>
        <taxon>Sar</taxon>
        <taxon>Stramenopiles</taxon>
        <taxon>Oomycota</taxon>
        <taxon>Peronosporomycetes</taxon>
        <taxon>Pythiales</taxon>
        <taxon>Pythiaceae</taxon>
        <taxon>Pythium</taxon>
    </lineage>
</organism>
<evidence type="ECO:0000313" key="4">
    <source>
        <dbReference type="EMBL" id="TMW58803.1"/>
    </source>
</evidence>
<keyword evidence="5" id="KW-1185">Reference proteome</keyword>
<keyword evidence="3" id="KW-0732">Signal</keyword>
<dbReference type="AlphaFoldDB" id="A0A8K1C9B8"/>
<keyword evidence="2" id="KW-0472">Membrane</keyword>
<feature type="transmembrane region" description="Helical" evidence="2">
    <location>
        <begin position="147"/>
        <end position="167"/>
    </location>
</feature>
<feature type="compositionally biased region" description="Acidic residues" evidence="1">
    <location>
        <begin position="57"/>
        <end position="71"/>
    </location>
</feature>
<evidence type="ECO:0000313" key="5">
    <source>
        <dbReference type="Proteomes" id="UP000794436"/>
    </source>
</evidence>
<reference evidence="4" key="1">
    <citation type="submission" date="2019-03" db="EMBL/GenBank/DDBJ databases">
        <title>Long read genome sequence of the mycoparasitic Pythium oligandrum ATCC 38472 isolated from sugarbeet rhizosphere.</title>
        <authorList>
            <person name="Gaulin E."/>
        </authorList>
    </citation>
    <scope>NUCLEOTIDE SEQUENCE</scope>
    <source>
        <strain evidence="4">ATCC 38472_TT</strain>
    </source>
</reference>
<comment type="caution">
    <text evidence="4">The sequence shown here is derived from an EMBL/GenBank/DDBJ whole genome shotgun (WGS) entry which is preliminary data.</text>
</comment>
<feature type="signal peptide" evidence="3">
    <location>
        <begin position="1"/>
        <end position="26"/>
    </location>
</feature>